<dbReference type="Pfam" id="PF17674">
    <property type="entry name" value="HHH_9"/>
    <property type="match status" value="1"/>
</dbReference>
<dbReference type="InterPro" id="IPR010994">
    <property type="entry name" value="RuvA_2-like"/>
</dbReference>
<accession>A0A1M5YDV7</accession>
<dbReference type="SUPFAM" id="SSF50249">
    <property type="entry name" value="Nucleic acid-binding proteins"/>
    <property type="match status" value="1"/>
</dbReference>
<dbReference type="FunFam" id="1.10.10.650:FF:000001">
    <property type="entry name" value="S1 RNA-binding domain 1"/>
    <property type="match status" value="1"/>
</dbReference>
<dbReference type="GO" id="GO:0005737">
    <property type="term" value="C:cytoplasm"/>
    <property type="evidence" value="ECO:0007669"/>
    <property type="project" value="UniProtKB-ARBA"/>
</dbReference>
<dbReference type="SUPFAM" id="SSF47781">
    <property type="entry name" value="RuvA domain 2-like"/>
    <property type="match status" value="2"/>
</dbReference>
<keyword evidence="3" id="KW-1185">Reference proteome</keyword>
<dbReference type="Pfam" id="PF12836">
    <property type="entry name" value="HHH_3"/>
    <property type="match status" value="1"/>
</dbReference>
<dbReference type="InterPro" id="IPR006641">
    <property type="entry name" value="YqgF/RNaseH-like_dom"/>
</dbReference>
<dbReference type="Pfam" id="PF00575">
    <property type="entry name" value="S1"/>
    <property type="match status" value="1"/>
</dbReference>
<dbReference type="Gene3D" id="1.10.10.650">
    <property type="entry name" value="RuvA domain 2-like"/>
    <property type="match status" value="1"/>
</dbReference>
<dbReference type="Pfam" id="PF16921">
    <property type="entry name" value="Tex_YqgF"/>
    <property type="match status" value="1"/>
</dbReference>
<dbReference type="InterPro" id="IPR003029">
    <property type="entry name" value="S1_domain"/>
</dbReference>
<reference evidence="2 3" key="1">
    <citation type="submission" date="2016-11" db="EMBL/GenBank/DDBJ databases">
        <authorList>
            <person name="Jaros S."/>
            <person name="Januszkiewicz K."/>
            <person name="Wedrychowicz H."/>
        </authorList>
    </citation>
    <scope>NUCLEOTIDE SEQUENCE [LARGE SCALE GENOMIC DNA]</scope>
    <source>
        <strain evidence="2 3">DSM 10068</strain>
    </source>
</reference>
<dbReference type="GO" id="GO:0006139">
    <property type="term" value="P:nucleobase-containing compound metabolic process"/>
    <property type="evidence" value="ECO:0007669"/>
    <property type="project" value="InterPro"/>
</dbReference>
<dbReference type="Gene3D" id="2.40.50.140">
    <property type="entry name" value="Nucleic acid-binding proteins"/>
    <property type="match status" value="1"/>
</dbReference>
<sequence>MDIAALLSNEFKLRLEHVKNIITLIDDGNTIPFIARYRKEMTGSCDDQVLRELADRLAYLRSLEKRKGEVKESIAAQEKLTDELARAIDGAATLSEVEDLYRPYRPKRRTRATIAREKGLGPLAALLLAQDIKKGSLEELAAPFVSAEKGVAVWEEALAGAGDIIAEDVSDDAEGRKRLRELMLREGRLVSKAEKNEKSVYEMYYDYAEPVARIPSHRVLAVNRGEKEEFLKVSIELNDDSAIKILSGAFVRNGSVTTGVVQNAVQDAWKRLIAPSIEREVRNALTERASEQAIHMFGLNLKPLLLQPPVKDKVILGLDPAYRTGCKIAVVDRTGKVLDTTVVYPTPPQKKTEEAKKELKRLIDKHGVDVISIGNGTASKESEIFVAELISELLRPVSYMVVSEAGASVYSASKLGAEEFPDFDVTQRSAVSIARRLLDPLAELVKIDPKSIGVGQYQHDMPPARLDAALGGVVEDCVNSVGVDLNTASMYLLTYIAGLNTAVARNIVAYRDENGHFTSRTALKKVPKLGPKAYEQCAGFLRIPGGKNILDNTSVHPESYEAAEKLLKMFSLTMADREGVEALPQRVRELGEEKAAAAAGVGVPTLRDIVRELTRPGRDIRDELPPPMLRTDIMDLNDLKPGMELTGTVRNVIDFGVFVDIGVHQDGLVHISEVADRYIRHPSEVVKVGDIVKVTVLGVDTAKKRISLSMKKRAEPGARP</sequence>
<dbReference type="InterPro" id="IPR037027">
    <property type="entry name" value="YqgF/RNaseH-like_dom_sf"/>
</dbReference>
<dbReference type="FunFam" id="2.40.50.140:FF:000051">
    <property type="entry name" value="RNA-binding transcriptional accessory protein"/>
    <property type="match status" value="1"/>
</dbReference>
<dbReference type="InterPro" id="IPR023323">
    <property type="entry name" value="Tex-like_dom_sf"/>
</dbReference>
<dbReference type="Gene3D" id="3.30.420.140">
    <property type="entry name" value="YqgF/RNase H-like domain"/>
    <property type="match status" value="1"/>
</dbReference>
<dbReference type="RefSeq" id="WP_073079287.1">
    <property type="nucleotide sequence ID" value="NZ_FQXV01000008.1"/>
</dbReference>
<dbReference type="SUPFAM" id="SSF158832">
    <property type="entry name" value="Tex N-terminal region-like"/>
    <property type="match status" value="1"/>
</dbReference>
<dbReference type="InterPro" id="IPR041692">
    <property type="entry name" value="HHH_9"/>
</dbReference>
<dbReference type="SMART" id="SM00316">
    <property type="entry name" value="S1"/>
    <property type="match status" value="1"/>
</dbReference>
<dbReference type="FunFam" id="3.30.420.140:FF:000001">
    <property type="entry name" value="RNA-binding transcriptional accessory protein"/>
    <property type="match status" value="1"/>
</dbReference>
<gene>
    <name evidence="2" type="ORF">SAMN02745823_02409</name>
</gene>
<dbReference type="InterPro" id="IPR032639">
    <property type="entry name" value="Tex_YqgF"/>
</dbReference>
<proteinExistence type="predicted"/>
<dbReference type="InterPro" id="IPR018974">
    <property type="entry name" value="Tex-like_N"/>
</dbReference>
<dbReference type="SUPFAM" id="SSF53098">
    <property type="entry name" value="Ribonuclease H-like"/>
    <property type="match status" value="1"/>
</dbReference>
<dbReference type="FunFam" id="1.10.150.310:FF:000001">
    <property type="entry name" value="RNA-binding transcriptional accessory protein"/>
    <property type="match status" value="1"/>
</dbReference>
<dbReference type="CDD" id="cd05685">
    <property type="entry name" value="S1_Tex"/>
    <property type="match status" value="1"/>
</dbReference>
<dbReference type="GO" id="GO:0006412">
    <property type="term" value="P:translation"/>
    <property type="evidence" value="ECO:0007669"/>
    <property type="project" value="TreeGrafter"/>
</dbReference>
<dbReference type="InterPro" id="IPR050437">
    <property type="entry name" value="Ribos_protein_bS1-like"/>
</dbReference>
<name>A0A1M5YDV7_9FIRM</name>
<dbReference type="Pfam" id="PF09371">
    <property type="entry name" value="Tex_N"/>
    <property type="match status" value="1"/>
</dbReference>
<dbReference type="GO" id="GO:0003735">
    <property type="term" value="F:structural constituent of ribosome"/>
    <property type="evidence" value="ECO:0007669"/>
    <property type="project" value="TreeGrafter"/>
</dbReference>
<evidence type="ECO:0000313" key="3">
    <source>
        <dbReference type="Proteomes" id="UP000183995"/>
    </source>
</evidence>
<dbReference type="Gene3D" id="1.10.150.310">
    <property type="entry name" value="Tex RuvX-like domain-like"/>
    <property type="match status" value="1"/>
</dbReference>
<dbReference type="InterPro" id="IPR044146">
    <property type="entry name" value="S1_Tex"/>
</dbReference>
<dbReference type="InterPro" id="IPR023319">
    <property type="entry name" value="Tex-like_HTH_dom_sf"/>
</dbReference>
<dbReference type="OrthoDB" id="9804714at2"/>
<protein>
    <recommendedName>
        <fullName evidence="1">S1 motif domain-containing protein</fullName>
    </recommendedName>
</protein>
<evidence type="ECO:0000313" key="2">
    <source>
        <dbReference type="EMBL" id="SHI10074.1"/>
    </source>
</evidence>
<dbReference type="Pfam" id="PF22706">
    <property type="entry name" value="Tex_central_region"/>
    <property type="match status" value="1"/>
</dbReference>
<dbReference type="InterPro" id="IPR012337">
    <property type="entry name" value="RNaseH-like_sf"/>
</dbReference>
<feature type="domain" description="S1 motif" evidence="1">
    <location>
        <begin position="642"/>
        <end position="711"/>
    </location>
</feature>
<dbReference type="AlphaFoldDB" id="A0A1M5YDV7"/>
<dbReference type="SMART" id="SM00732">
    <property type="entry name" value="YqgFc"/>
    <property type="match status" value="1"/>
</dbReference>
<dbReference type="Gene3D" id="1.10.3500.10">
    <property type="entry name" value="Tex N-terminal region-like"/>
    <property type="match status" value="1"/>
</dbReference>
<dbReference type="STRING" id="1123282.SAMN02745823_02409"/>
<dbReference type="PROSITE" id="PS50126">
    <property type="entry name" value="S1"/>
    <property type="match status" value="1"/>
</dbReference>
<dbReference type="InterPro" id="IPR012340">
    <property type="entry name" value="NA-bd_OB-fold"/>
</dbReference>
<dbReference type="PANTHER" id="PTHR10724">
    <property type="entry name" value="30S RIBOSOMAL PROTEIN S1"/>
    <property type="match status" value="1"/>
</dbReference>
<dbReference type="Proteomes" id="UP000183995">
    <property type="component" value="Unassembled WGS sequence"/>
</dbReference>
<evidence type="ECO:0000259" key="1">
    <source>
        <dbReference type="PROSITE" id="PS50126"/>
    </source>
</evidence>
<dbReference type="EMBL" id="FQXV01000008">
    <property type="protein sequence ID" value="SHI10074.1"/>
    <property type="molecule type" value="Genomic_DNA"/>
</dbReference>
<dbReference type="GO" id="GO:0003729">
    <property type="term" value="F:mRNA binding"/>
    <property type="evidence" value="ECO:0007669"/>
    <property type="project" value="TreeGrafter"/>
</dbReference>
<organism evidence="2 3">
    <name type="scientific">Sporobacter termitidis DSM 10068</name>
    <dbReference type="NCBI Taxonomy" id="1123282"/>
    <lineage>
        <taxon>Bacteria</taxon>
        <taxon>Bacillati</taxon>
        <taxon>Bacillota</taxon>
        <taxon>Clostridia</taxon>
        <taxon>Eubacteriales</taxon>
        <taxon>Oscillospiraceae</taxon>
        <taxon>Sporobacter</taxon>
    </lineage>
</organism>
<dbReference type="PANTHER" id="PTHR10724:SF10">
    <property type="entry name" value="S1 RNA-BINDING DOMAIN-CONTAINING PROTEIN 1"/>
    <property type="match status" value="1"/>
</dbReference>
<dbReference type="InterPro" id="IPR055179">
    <property type="entry name" value="Tex-like_central_region"/>
</dbReference>